<dbReference type="Proteomes" id="UP000176284">
    <property type="component" value="Unassembled WGS sequence"/>
</dbReference>
<evidence type="ECO:0000256" key="1">
    <source>
        <dbReference type="SAM" id="MobiDB-lite"/>
    </source>
</evidence>
<feature type="compositionally biased region" description="Polar residues" evidence="1">
    <location>
        <begin position="231"/>
        <end position="241"/>
    </location>
</feature>
<evidence type="ECO:0000256" key="2">
    <source>
        <dbReference type="SAM" id="Phobius"/>
    </source>
</evidence>
<evidence type="ECO:0000313" key="3">
    <source>
        <dbReference type="EMBL" id="OGY67921.1"/>
    </source>
</evidence>
<keyword evidence="2" id="KW-0472">Membrane</keyword>
<sequence length="790" mass="82441">MPNQKGFTQSAGFTLTEILVYTTLIGIVGSLFGGILITVTKIQQQQGSVGEVNQQLQFVMSALQRLISSASVVDIQSGTPVSTLNLRMQDSAKDPTIITVTNNTITLKEGTSDPTPLTTESVLVDKLLFTKLSSYPGHDSVQIDLVISANTQNSSEQLTKSLTGAVARVSAATFDADLIPGGDNQFDVGLPSNRWQDLYLSGNVGIGTNNPTAKLEISGTGQVNGFKITRTDGSNPGSLSITHGGGTDENETNIDNTANGPIIFQDSVTLSNPTSRFTASAGYWDPDEFVVTSSDIFFSNAKLGIGTTNLTSKLTVAGTIESTSGGFKFPDGTTQTTAATGGGGGGGTSHWATTTVGDHLYNLNTGNVGIGTPGPDANHGLDIQKGRGLVSGMARGTTPDGTDDRVGYFLRRIDGTEVADNGMWMNSNGTGGLGEYWENVVFGASGGGGSLVFKTGANLAERMRISTGGNVGIGTANPVSRFHVAGDSYLGGAVDMSVGSSERVIAFGMQMVGNIGIIWMPGGGIRFKAGSTGSDGDKIAINGNGNVGLGTGNPLSKLSVQTDGAADQGISVWGSRYGVVGYGPSCCGGIGVHGNGWRGVEGNGTQYDFYATGGGVNYGPFTGGHEVKLSNVMPAAIEPGLIVSFVGETQIRKDESSISISSTLPTVRLADKKNDSKVFGAFVAETPLPQDHWYIQQNPDRISQERFGTVNALGEGRVWVTDIYGNIDAGDYVTTSEIPGYGGKQSDDLLHNYTFGKVTESINWDTIIGTIEHNGKIYKKYLIGVVYVSG</sequence>
<keyword evidence="2" id="KW-0812">Transmembrane</keyword>
<dbReference type="EMBL" id="MHJM01000013">
    <property type="protein sequence ID" value="OGY67921.1"/>
    <property type="molecule type" value="Genomic_DNA"/>
</dbReference>
<protein>
    <submittedName>
        <fullName evidence="3">Uncharacterized protein</fullName>
    </submittedName>
</protein>
<feature type="transmembrane region" description="Helical" evidence="2">
    <location>
        <begin position="18"/>
        <end position="39"/>
    </location>
</feature>
<feature type="region of interest" description="Disordered" evidence="1">
    <location>
        <begin position="229"/>
        <end position="248"/>
    </location>
</feature>
<keyword evidence="2" id="KW-1133">Transmembrane helix</keyword>
<proteinExistence type="predicted"/>
<dbReference type="STRING" id="1798410.A3H63_02710"/>
<name>A0A1G1ZTW8_9BACT</name>
<accession>A0A1G1ZTW8</accession>
<comment type="caution">
    <text evidence="3">The sequence shown here is derived from an EMBL/GenBank/DDBJ whole genome shotgun (WGS) entry which is preliminary data.</text>
</comment>
<evidence type="ECO:0000313" key="4">
    <source>
        <dbReference type="Proteomes" id="UP000176284"/>
    </source>
</evidence>
<dbReference type="AlphaFoldDB" id="A0A1G1ZTW8"/>
<reference evidence="3 4" key="1">
    <citation type="journal article" date="2016" name="Nat. Commun.">
        <title>Thousands of microbial genomes shed light on interconnected biogeochemical processes in an aquifer system.</title>
        <authorList>
            <person name="Anantharaman K."/>
            <person name="Brown C.T."/>
            <person name="Hug L.A."/>
            <person name="Sharon I."/>
            <person name="Castelle C.J."/>
            <person name="Probst A.J."/>
            <person name="Thomas B.C."/>
            <person name="Singh A."/>
            <person name="Wilkins M.J."/>
            <person name="Karaoz U."/>
            <person name="Brodie E.L."/>
            <person name="Williams K.H."/>
            <person name="Hubbard S.S."/>
            <person name="Banfield J.F."/>
        </authorList>
    </citation>
    <scope>NUCLEOTIDE SEQUENCE [LARGE SCALE GENOMIC DNA]</scope>
</reference>
<gene>
    <name evidence="3" type="ORF">A3H63_02710</name>
</gene>
<organism evidence="3 4">
    <name type="scientific">Candidatus Harrisonbacteria bacterium RIFCSPLOWO2_02_FULL_45_10c</name>
    <dbReference type="NCBI Taxonomy" id="1798410"/>
    <lineage>
        <taxon>Bacteria</taxon>
        <taxon>Candidatus Harrisoniibacteriota</taxon>
    </lineage>
</organism>